<evidence type="ECO:0000313" key="2">
    <source>
        <dbReference type="Proteomes" id="UP000015105"/>
    </source>
</evidence>
<reference evidence="1" key="5">
    <citation type="journal article" date="2021" name="G3 (Bethesda)">
        <title>Aegilops tauschii genome assembly Aet v5.0 features greater sequence contiguity and improved annotation.</title>
        <authorList>
            <person name="Wang L."/>
            <person name="Zhu T."/>
            <person name="Rodriguez J.C."/>
            <person name="Deal K.R."/>
            <person name="Dubcovsky J."/>
            <person name="McGuire P.E."/>
            <person name="Lux T."/>
            <person name="Spannagl M."/>
            <person name="Mayer K.F.X."/>
            <person name="Baldrich P."/>
            <person name="Meyers B.C."/>
            <person name="Huo N."/>
            <person name="Gu Y.Q."/>
            <person name="Zhou H."/>
            <person name="Devos K.M."/>
            <person name="Bennetzen J.L."/>
            <person name="Unver T."/>
            <person name="Budak H."/>
            <person name="Gulick P.J."/>
            <person name="Galiba G."/>
            <person name="Kalapos B."/>
            <person name="Nelson D.R."/>
            <person name="Li P."/>
            <person name="You F.M."/>
            <person name="Luo M.C."/>
            <person name="Dvorak J."/>
        </authorList>
    </citation>
    <scope>NUCLEOTIDE SEQUENCE [LARGE SCALE GENOMIC DNA]</scope>
    <source>
        <strain evidence="1">cv. AL8/78</strain>
    </source>
</reference>
<sequence>MGRAGRGRSRRWAPCASCLLGRRYDPIRRGGNLRVRQRGRGPVAREGWRPVSAPHKLGRSSDEAMLVLQMSSKRGQSSEDSMESDVNACRLQLLITQSVLVPMLHLELERPRPPAARGKWSPTAAGYSLCTYCLRLWYPDDLLEFMTLNPCAQHEFVLFSLVAFCV</sequence>
<dbReference type="Gramene" id="AET5Gv20409600.12">
    <property type="protein sequence ID" value="AET5Gv20409600.12"/>
    <property type="gene ID" value="AET5Gv20409600"/>
</dbReference>
<accession>A0A453KGF9</accession>
<evidence type="ECO:0000313" key="1">
    <source>
        <dbReference type="EnsemblPlants" id="AET5Gv20409600.11"/>
    </source>
</evidence>
<reference evidence="1" key="4">
    <citation type="submission" date="2019-03" db="UniProtKB">
        <authorList>
            <consortium name="EnsemblPlants"/>
        </authorList>
    </citation>
    <scope>IDENTIFICATION</scope>
</reference>
<dbReference type="EnsemblPlants" id="AET5Gv20409600.12">
    <property type="protein sequence ID" value="AET5Gv20409600.12"/>
    <property type="gene ID" value="AET5Gv20409600"/>
</dbReference>
<dbReference type="Gramene" id="AET5Gv20409600.11">
    <property type="protein sequence ID" value="AET5Gv20409600.11"/>
    <property type="gene ID" value="AET5Gv20409600"/>
</dbReference>
<proteinExistence type="predicted"/>
<dbReference type="Proteomes" id="UP000015105">
    <property type="component" value="Chromosome 5D"/>
</dbReference>
<reference evidence="2" key="1">
    <citation type="journal article" date="2014" name="Science">
        <title>Ancient hybridizations among the ancestral genomes of bread wheat.</title>
        <authorList>
            <consortium name="International Wheat Genome Sequencing Consortium,"/>
            <person name="Marcussen T."/>
            <person name="Sandve S.R."/>
            <person name="Heier L."/>
            <person name="Spannagl M."/>
            <person name="Pfeifer M."/>
            <person name="Jakobsen K.S."/>
            <person name="Wulff B.B."/>
            <person name="Steuernagel B."/>
            <person name="Mayer K.F."/>
            <person name="Olsen O.A."/>
        </authorList>
    </citation>
    <scope>NUCLEOTIDE SEQUENCE [LARGE SCALE GENOMIC DNA]</scope>
    <source>
        <strain evidence="2">cv. AL8/78</strain>
    </source>
</reference>
<keyword evidence="2" id="KW-1185">Reference proteome</keyword>
<name>A0A453KGF9_AEGTS</name>
<organism evidence="1 2">
    <name type="scientific">Aegilops tauschii subsp. strangulata</name>
    <name type="common">Goatgrass</name>
    <dbReference type="NCBI Taxonomy" id="200361"/>
    <lineage>
        <taxon>Eukaryota</taxon>
        <taxon>Viridiplantae</taxon>
        <taxon>Streptophyta</taxon>
        <taxon>Embryophyta</taxon>
        <taxon>Tracheophyta</taxon>
        <taxon>Spermatophyta</taxon>
        <taxon>Magnoliopsida</taxon>
        <taxon>Liliopsida</taxon>
        <taxon>Poales</taxon>
        <taxon>Poaceae</taxon>
        <taxon>BOP clade</taxon>
        <taxon>Pooideae</taxon>
        <taxon>Triticodae</taxon>
        <taxon>Triticeae</taxon>
        <taxon>Triticinae</taxon>
        <taxon>Aegilops</taxon>
    </lineage>
</organism>
<protein>
    <submittedName>
        <fullName evidence="1">Uncharacterized protein</fullName>
    </submittedName>
</protein>
<dbReference type="AlphaFoldDB" id="A0A453KGF9"/>
<reference evidence="1" key="3">
    <citation type="journal article" date="2017" name="Nature">
        <title>Genome sequence of the progenitor of the wheat D genome Aegilops tauschii.</title>
        <authorList>
            <person name="Luo M.C."/>
            <person name="Gu Y.Q."/>
            <person name="Puiu D."/>
            <person name="Wang H."/>
            <person name="Twardziok S.O."/>
            <person name="Deal K.R."/>
            <person name="Huo N."/>
            <person name="Zhu T."/>
            <person name="Wang L."/>
            <person name="Wang Y."/>
            <person name="McGuire P.E."/>
            <person name="Liu S."/>
            <person name="Long H."/>
            <person name="Ramasamy R.K."/>
            <person name="Rodriguez J.C."/>
            <person name="Van S.L."/>
            <person name="Yuan L."/>
            <person name="Wang Z."/>
            <person name="Xia Z."/>
            <person name="Xiao L."/>
            <person name="Anderson O.D."/>
            <person name="Ouyang S."/>
            <person name="Liang Y."/>
            <person name="Zimin A.V."/>
            <person name="Pertea G."/>
            <person name="Qi P."/>
            <person name="Bennetzen J.L."/>
            <person name="Dai X."/>
            <person name="Dawson M.W."/>
            <person name="Muller H.G."/>
            <person name="Kugler K."/>
            <person name="Rivarola-Duarte L."/>
            <person name="Spannagl M."/>
            <person name="Mayer K.F.X."/>
            <person name="Lu F.H."/>
            <person name="Bevan M.W."/>
            <person name="Leroy P."/>
            <person name="Li P."/>
            <person name="You F.M."/>
            <person name="Sun Q."/>
            <person name="Liu Z."/>
            <person name="Lyons E."/>
            <person name="Wicker T."/>
            <person name="Salzberg S.L."/>
            <person name="Devos K.M."/>
            <person name="Dvorak J."/>
        </authorList>
    </citation>
    <scope>NUCLEOTIDE SEQUENCE [LARGE SCALE GENOMIC DNA]</scope>
    <source>
        <strain evidence="1">cv. AL8/78</strain>
    </source>
</reference>
<dbReference type="EnsemblPlants" id="AET5Gv20409600.11">
    <property type="protein sequence ID" value="AET5Gv20409600.11"/>
    <property type="gene ID" value="AET5Gv20409600"/>
</dbReference>
<reference evidence="2" key="2">
    <citation type="journal article" date="2017" name="Nat. Plants">
        <title>The Aegilops tauschii genome reveals multiple impacts of transposons.</title>
        <authorList>
            <person name="Zhao G."/>
            <person name="Zou C."/>
            <person name="Li K."/>
            <person name="Wang K."/>
            <person name="Li T."/>
            <person name="Gao L."/>
            <person name="Zhang X."/>
            <person name="Wang H."/>
            <person name="Yang Z."/>
            <person name="Liu X."/>
            <person name="Jiang W."/>
            <person name="Mao L."/>
            <person name="Kong X."/>
            <person name="Jiao Y."/>
            <person name="Jia J."/>
        </authorList>
    </citation>
    <scope>NUCLEOTIDE SEQUENCE [LARGE SCALE GENOMIC DNA]</scope>
    <source>
        <strain evidence="2">cv. AL8/78</strain>
    </source>
</reference>